<dbReference type="AlphaFoldDB" id="A0A330LQS5"/>
<feature type="binding site" evidence="2">
    <location>
        <position position="191"/>
    </location>
    <ligand>
        <name>S-adenosyl-L-methionine</name>
        <dbReference type="ChEBI" id="CHEBI:59789"/>
    </ligand>
</feature>
<keyword evidence="5" id="KW-0808">Transferase</keyword>
<name>A0A330LQS5_9GAMM</name>
<protein>
    <submittedName>
        <fullName evidence="5">23S rRNA (Guanine(745)-N(1))-methyltransferase</fullName>
        <ecNumber evidence="5">2.1.1.187</ecNumber>
    </submittedName>
</protein>
<dbReference type="Pfam" id="PF21302">
    <property type="entry name" value="Zn_ribbon_RlmA"/>
    <property type="match status" value="1"/>
</dbReference>
<organism evidence="5 6">
    <name type="scientific">Moritella yayanosii</name>
    <dbReference type="NCBI Taxonomy" id="69539"/>
    <lineage>
        <taxon>Bacteria</taxon>
        <taxon>Pseudomonadati</taxon>
        <taxon>Pseudomonadota</taxon>
        <taxon>Gammaproteobacteria</taxon>
        <taxon>Alteromonadales</taxon>
        <taxon>Moritellaceae</taxon>
        <taxon>Moritella</taxon>
    </lineage>
</organism>
<dbReference type="EMBL" id="LS483250">
    <property type="protein sequence ID" value="SQD78208.1"/>
    <property type="molecule type" value="Genomic_DNA"/>
</dbReference>
<dbReference type="GO" id="GO:0052911">
    <property type="term" value="F:23S rRNA (guanine(745)-N(1))-methyltransferase activity"/>
    <property type="evidence" value="ECO:0007669"/>
    <property type="project" value="UniProtKB-EC"/>
</dbReference>
<keyword evidence="5" id="KW-0489">Methyltransferase</keyword>
<dbReference type="NCBIfam" id="NF008300">
    <property type="entry name" value="PRK11088.1"/>
    <property type="match status" value="1"/>
</dbReference>
<evidence type="ECO:0000313" key="6">
    <source>
        <dbReference type="Proteomes" id="UP000250163"/>
    </source>
</evidence>
<keyword evidence="1" id="KW-0479">Metal-binding</keyword>
<dbReference type="InterPro" id="IPR048647">
    <property type="entry name" value="RlmA_N"/>
</dbReference>
<evidence type="ECO:0000256" key="2">
    <source>
        <dbReference type="PIRSR" id="PIRSR018249-2"/>
    </source>
</evidence>
<accession>A0A330LQS5</accession>
<proteinExistence type="predicted"/>
<evidence type="ECO:0000256" key="1">
    <source>
        <dbReference type="PIRSR" id="PIRSR018249-1"/>
    </source>
</evidence>
<dbReference type="EC" id="2.1.1.187" evidence="5"/>
<dbReference type="InterPro" id="IPR025714">
    <property type="entry name" value="Methyltranfer_dom"/>
</dbReference>
<feature type="domain" description="23S rRNA (guanine(745)-N(1))-methyltransferase N-terminal" evidence="4">
    <location>
        <begin position="3"/>
        <end position="46"/>
    </location>
</feature>
<feature type="binding site" evidence="2">
    <location>
        <position position="67"/>
    </location>
    <ligand>
        <name>S-adenosyl-L-methionine</name>
        <dbReference type="ChEBI" id="CHEBI:59789"/>
    </ligand>
</feature>
<dbReference type="InterPro" id="IPR029063">
    <property type="entry name" value="SAM-dependent_MTases_sf"/>
</dbReference>
<evidence type="ECO:0000259" key="3">
    <source>
        <dbReference type="Pfam" id="PF13847"/>
    </source>
</evidence>
<dbReference type="PANTHER" id="PTHR43460">
    <property type="entry name" value="METHYLTRANSFERASE"/>
    <property type="match status" value="1"/>
</dbReference>
<evidence type="ECO:0000313" key="5">
    <source>
        <dbReference type="EMBL" id="SQD78208.1"/>
    </source>
</evidence>
<feature type="binding site" evidence="2">
    <location>
        <begin position="97"/>
        <end position="98"/>
    </location>
    <ligand>
        <name>S-adenosyl-L-methionine</name>
        <dbReference type="ChEBI" id="CHEBI:59789"/>
    </ligand>
</feature>
<dbReference type="Pfam" id="PF13847">
    <property type="entry name" value="Methyltransf_31"/>
    <property type="match status" value="1"/>
</dbReference>
<evidence type="ECO:0000259" key="4">
    <source>
        <dbReference type="Pfam" id="PF21302"/>
    </source>
</evidence>
<dbReference type="PIRSF" id="PIRSF018249">
    <property type="entry name" value="MyrA_prd"/>
    <property type="match status" value="1"/>
</dbReference>
<feature type="binding site" evidence="1">
    <location>
        <position position="25"/>
    </location>
    <ligand>
        <name>Zn(2+)</name>
        <dbReference type="ChEBI" id="CHEBI:29105"/>
    </ligand>
</feature>
<feature type="binding site" evidence="1">
    <location>
        <position position="5"/>
    </location>
    <ligand>
        <name>Zn(2+)</name>
        <dbReference type="ChEBI" id="CHEBI:29105"/>
    </ligand>
</feature>
<feature type="binding site" evidence="1">
    <location>
        <position position="8"/>
    </location>
    <ligand>
        <name>Zn(2+)</name>
        <dbReference type="ChEBI" id="CHEBI:29105"/>
    </ligand>
</feature>
<keyword evidence="6" id="KW-1185">Reference proteome</keyword>
<dbReference type="RefSeq" id="WP_112714233.1">
    <property type="nucleotide sequence ID" value="NZ_LS483250.1"/>
</dbReference>
<dbReference type="KEGG" id="mya:MORIYA_1730"/>
<dbReference type="GO" id="GO:0046872">
    <property type="term" value="F:metal ion binding"/>
    <property type="evidence" value="ECO:0007669"/>
    <property type="project" value="UniProtKB-KW"/>
</dbReference>
<gene>
    <name evidence="5" type="primary">rlmA</name>
    <name evidence="5" type="ORF">MORIYA_1730</name>
</gene>
<dbReference type="InterPro" id="IPR052939">
    <property type="entry name" value="23S_rRNA_MeTrnsfrase_RlmA"/>
</dbReference>
<sequence>MNYLCPICARPLSAQDQSLVCEQRHQFDLAKEGYVNLLPVQNKKSKNPGDNKEMMQARREFLDQGFYQSLSDKVNSIAQQALITVNAPNILDLGCGEGYYTHRLAQVMAAMSDANTAPNIAGLDISKSAIRFAAKRYKTISFCVASAYNAPFADASQDLVIRIYAPSQDAELARIIKVGGYLLTVTPAAEHLFELKQKIYQTPEKHDMSIEPIAGFEVVEQQRLTQEITLTQAKDSKNLLEMTPLAWKMSDEQKAQLYATDLTLTLDFNITLYKRTA</sequence>
<keyword evidence="1" id="KW-0862">Zinc</keyword>
<dbReference type="CDD" id="cd02440">
    <property type="entry name" value="AdoMet_MTases"/>
    <property type="match status" value="1"/>
</dbReference>
<feature type="domain" description="Methyltransferase" evidence="3">
    <location>
        <begin position="89"/>
        <end position="217"/>
    </location>
</feature>
<feature type="binding site" evidence="1">
    <location>
        <position position="21"/>
    </location>
    <ligand>
        <name>Zn(2+)</name>
        <dbReference type="ChEBI" id="CHEBI:29105"/>
    </ligand>
</feature>
<dbReference type="Gene3D" id="3.40.50.150">
    <property type="entry name" value="Vaccinia Virus protein VP39"/>
    <property type="match status" value="1"/>
</dbReference>
<dbReference type="Proteomes" id="UP000250163">
    <property type="component" value="Chromosome MORIYA"/>
</dbReference>
<dbReference type="OrthoDB" id="108476at2"/>
<keyword evidence="2" id="KW-0949">S-adenosyl-L-methionine</keyword>
<dbReference type="SUPFAM" id="SSF53335">
    <property type="entry name" value="S-adenosyl-L-methionine-dependent methyltransferases"/>
    <property type="match status" value="1"/>
</dbReference>
<dbReference type="PANTHER" id="PTHR43460:SF1">
    <property type="entry name" value="METHYLTRANSFERASE TYPE 11 DOMAIN-CONTAINING PROTEIN"/>
    <property type="match status" value="1"/>
</dbReference>
<reference evidence="6" key="1">
    <citation type="submission" date="2018-05" db="EMBL/GenBank/DDBJ databases">
        <authorList>
            <person name="Cea G.-C."/>
            <person name="William W."/>
        </authorList>
    </citation>
    <scope>NUCLEOTIDE SEQUENCE [LARGE SCALE GENOMIC DNA]</scope>
    <source>
        <strain evidence="6">DB21MT 5</strain>
    </source>
</reference>
<dbReference type="InterPro" id="IPR016718">
    <property type="entry name" value="rRNA_m1G-MeTrfase_A_prd"/>
</dbReference>